<keyword evidence="1" id="KW-1133">Transmembrane helix</keyword>
<feature type="transmembrane region" description="Helical" evidence="1">
    <location>
        <begin position="68"/>
        <end position="86"/>
    </location>
</feature>
<accession>A0A239JPY6</accession>
<name>A0A239JPY6_9NOCA</name>
<feature type="transmembrane region" description="Helical" evidence="1">
    <location>
        <begin position="422"/>
        <end position="440"/>
    </location>
</feature>
<keyword evidence="1" id="KW-0812">Transmembrane</keyword>
<feature type="transmembrane region" description="Helical" evidence="1">
    <location>
        <begin position="285"/>
        <end position="305"/>
    </location>
</feature>
<feature type="transmembrane region" description="Helical" evidence="1">
    <location>
        <begin position="383"/>
        <end position="401"/>
    </location>
</feature>
<evidence type="ECO:0000313" key="2">
    <source>
        <dbReference type="EMBL" id="SNT07602.1"/>
    </source>
</evidence>
<feature type="transmembrane region" description="Helical" evidence="1">
    <location>
        <begin position="17"/>
        <end position="39"/>
    </location>
</feature>
<evidence type="ECO:0000313" key="3">
    <source>
        <dbReference type="Proteomes" id="UP000198327"/>
    </source>
</evidence>
<reference evidence="3" key="1">
    <citation type="submission" date="2017-06" db="EMBL/GenBank/DDBJ databases">
        <authorList>
            <person name="Varghese N."/>
            <person name="Submissions S."/>
        </authorList>
    </citation>
    <scope>NUCLEOTIDE SEQUENCE [LARGE SCALE GENOMIC DNA]</scope>
    <source>
        <strain evidence="3">JCM 23211</strain>
    </source>
</reference>
<dbReference type="Proteomes" id="UP000198327">
    <property type="component" value="Unassembled WGS sequence"/>
</dbReference>
<dbReference type="STRING" id="398843.A3K89_11925"/>
<proteinExistence type="predicted"/>
<feature type="transmembrane region" description="Helical" evidence="1">
    <location>
        <begin position="325"/>
        <end position="346"/>
    </location>
</feature>
<evidence type="ECO:0000256" key="1">
    <source>
        <dbReference type="SAM" id="Phobius"/>
    </source>
</evidence>
<dbReference type="AlphaFoldDB" id="A0A239JPY6"/>
<feature type="transmembrane region" description="Helical" evidence="1">
    <location>
        <begin position="242"/>
        <end position="261"/>
    </location>
</feature>
<evidence type="ECO:0008006" key="4">
    <source>
        <dbReference type="Google" id="ProtNLM"/>
    </source>
</evidence>
<keyword evidence="3" id="KW-1185">Reference proteome</keyword>
<dbReference type="RefSeq" id="WP_089247884.1">
    <property type="nucleotide sequence ID" value="NZ_FZOW01000009.1"/>
</dbReference>
<feature type="transmembrane region" description="Helical" evidence="1">
    <location>
        <begin position="181"/>
        <end position="202"/>
    </location>
</feature>
<keyword evidence="1" id="KW-0472">Membrane</keyword>
<feature type="transmembrane region" description="Helical" evidence="1">
    <location>
        <begin position="150"/>
        <end position="169"/>
    </location>
</feature>
<organism evidence="2 3">
    <name type="scientific">Rhodococcoides kyotonense</name>
    <dbReference type="NCBI Taxonomy" id="398843"/>
    <lineage>
        <taxon>Bacteria</taxon>
        <taxon>Bacillati</taxon>
        <taxon>Actinomycetota</taxon>
        <taxon>Actinomycetes</taxon>
        <taxon>Mycobacteriales</taxon>
        <taxon>Nocardiaceae</taxon>
        <taxon>Rhodococcoides</taxon>
    </lineage>
</organism>
<gene>
    <name evidence="2" type="ORF">SAMN05421642_1093</name>
</gene>
<protein>
    <recommendedName>
        <fullName evidence="4">Fenitrothion hydrolase</fullName>
    </recommendedName>
</protein>
<feature type="transmembrane region" description="Helical" evidence="1">
    <location>
        <begin position="98"/>
        <end position="122"/>
    </location>
</feature>
<sequence>MTLAHGLGGSTDLPLPVTFVLIGGAWALSISFAVLIFAWRTPRLDPAHRWATVPASVTRVVDARATRAVVRILAIAFTAFVAWIAVRGPDDATNALPGVFYVLLWVGIPVASAFFGPVWRIVSPVRTVHRLVCRVVGRAPDRMLVHYPKWLGAWPSAVGLFAFVWLELASSDPGSLDAIRTWLLVYALVMVVGAVTFGAVWFENADPFEKYSDTISRLAVLARSPTDRALTLRNPLDGLPSLPILNGAVAVVAVLLGSTAFDSASQLPAWRNLVDDMASTSSEAMVWRTGGLLGLVLFVGVSFWLCSRATGGVSSAQRAKLPGALVHSLVPIVFGYVLAHYLTYLVEKGQATVLLLADPFHSGWNLLGQQSWDVSYALSEHPGIVSTIKVLCVLVGHIVGVSAAHDASLRILPRDHRLTGQLALMVLMVFFTFGGLFLLFGG</sequence>
<dbReference type="EMBL" id="FZOW01000009">
    <property type="protein sequence ID" value="SNT07602.1"/>
    <property type="molecule type" value="Genomic_DNA"/>
</dbReference>
<dbReference type="OrthoDB" id="8168962at2"/>